<dbReference type="AlphaFoldDB" id="A0A482WRQ4"/>
<organism evidence="14 15">
    <name type="scientific">Laodelphax striatellus</name>
    <name type="common">Small brown planthopper</name>
    <name type="synonym">Delphax striatella</name>
    <dbReference type="NCBI Taxonomy" id="195883"/>
    <lineage>
        <taxon>Eukaryota</taxon>
        <taxon>Metazoa</taxon>
        <taxon>Ecdysozoa</taxon>
        <taxon>Arthropoda</taxon>
        <taxon>Hexapoda</taxon>
        <taxon>Insecta</taxon>
        <taxon>Pterygota</taxon>
        <taxon>Neoptera</taxon>
        <taxon>Paraneoptera</taxon>
        <taxon>Hemiptera</taxon>
        <taxon>Auchenorrhyncha</taxon>
        <taxon>Fulgoroidea</taxon>
        <taxon>Delphacidae</taxon>
        <taxon>Criomorphinae</taxon>
        <taxon>Laodelphax</taxon>
    </lineage>
</organism>
<evidence type="ECO:0000256" key="2">
    <source>
        <dbReference type="ARBA" id="ARBA00007193"/>
    </source>
</evidence>
<evidence type="ECO:0000256" key="11">
    <source>
        <dbReference type="ARBA" id="ARBA00023303"/>
    </source>
</evidence>
<reference evidence="14 15" key="1">
    <citation type="journal article" date="2017" name="Gigascience">
        <title>Genome sequence of the small brown planthopper, Laodelphax striatellus.</title>
        <authorList>
            <person name="Zhu J."/>
            <person name="Jiang F."/>
            <person name="Wang X."/>
            <person name="Yang P."/>
            <person name="Bao Y."/>
            <person name="Zhao W."/>
            <person name="Wang W."/>
            <person name="Lu H."/>
            <person name="Wang Q."/>
            <person name="Cui N."/>
            <person name="Li J."/>
            <person name="Chen X."/>
            <person name="Luo L."/>
            <person name="Yu J."/>
            <person name="Kang L."/>
            <person name="Cui F."/>
        </authorList>
    </citation>
    <scope>NUCLEOTIDE SEQUENCE [LARGE SCALE GENOMIC DNA]</scope>
    <source>
        <strain evidence="14">Lst14</strain>
    </source>
</reference>
<evidence type="ECO:0008006" key="16">
    <source>
        <dbReference type="Google" id="ProtNLM"/>
    </source>
</evidence>
<proteinExistence type="inferred from homology"/>
<name>A0A482WRQ4_LAOST</name>
<keyword evidence="7" id="KW-0915">Sodium</keyword>
<comment type="caution">
    <text evidence="14">The sequence shown here is derived from an EMBL/GenBank/DDBJ whole genome shotgun (WGS) entry which is preliminary data.</text>
</comment>
<accession>A0A482WRQ4</accession>
<evidence type="ECO:0000256" key="1">
    <source>
        <dbReference type="ARBA" id="ARBA00004141"/>
    </source>
</evidence>
<keyword evidence="11 12" id="KW-0407">Ion channel</keyword>
<dbReference type="Pfam" id="PF00858">
    <property type="entry name" value="ASC"/>
    <property type="match status" value="1"/>
</dbReference>
<keyword evidence="15" id="KW-1185">Reference proteome</keyword>
<protein>
    <recommendedName>
        <fullName evidence="16">Pickpocket</fullName>
    </recommendedName>
</protein>
<dbReference type="PANTHER" id="PTHR11690:SF288">
    <property type="entry name" value="AMILORIDE-SENSITIVE NA+ CHANNEL-RELATED"/>
    <property type="match status" value="1"/>
</dbReference>
<keyword evidence="8 12" id="KW-0406">Ion transport</keyword>
<evidence type="ECO:0000256" key="7">
    <source>
        <dbReference type="ARBA" id="ARBA00023053"/>
    </source>
</evidence>
<keyword evidence="3 12" id="KW-0813">Transport</keyword>
<comment type="subcellular location">
    <subcellularLocation>
        <location evidence="1">Membrane</location>
        <topology evidence="1">Multi-pass membrane protein</topology>
    </subcellularLocation>
</comment>
<dbReference type="Gene3D" id="1.10.287.820">
    <property type="entry name" value="Acid-sensing ion channel domain"/>
    <property type="match status" value="1"/>
</dbReference>
<gene>
    <name evidence="14" type="ORF">LSTR_LSTR008550</name>
</gene>
<dbReference type="GO" id="GO:0005886">
    <property type="term" value="C:plasma membrane"/>
    <property type="evidence" value="ECO:0007669"/>
    <property type="project" value="TreeGrafter"/>
</dbReference>
<keyword evidence="9 13" id="KW-0472">Membrane</keyword>
<sequence>MYAFTYNCSNRFLWGTRFFKEMRDINKSIPEWVHKLKEKAKEKRKVNLVESYLENSSLHGVKYIVLRRAKWYQKAFWIVMLCLSTAGCSQQMYRVWKKWEESPIILSFGNDMKSLSEIPFPAVTICIDSGLNKAIVDYSKNITSAHERKKLQHLAQLTCGISDKKNDSPETFNVSEVVDFLKLVSAPLDMSVADCKYRTVTQDCKKLFSPVLIDRGLCYTFNGLANDEIFREGRSKSYIFASNARVFNVSQHYYSKHFFLFHIMFSIVLFCNKCKIKVLNSIEIIILHNPVEFPHARRISYRSNVNADVSIFVRPEYITTPDVPVLNIALNRRQCYFSNERQLKYFRYYTQDNCAVECLTDNTLDQCNCVAFYMPTCTELSYTVENSHTYSSETTAKSSISNNTGSVNVIFTEAYFIIKERKELFGKTEFLSSCGGTLGLFLGFSVLSLVEVIYYISLYFSNKRRILLSQASSMASIDFTQVKRRQTL</sequence>
<dbReference type="STRING" id="195883.A0A482WRQ4"/>
<evidence type="ECO:0000256" key="12">
    <source>
        <dbReference type="RuleBase" id="RU000679"/>
    </source>
</evidence>
<evidence type="ECO:0000256" key="5">
    <source>
        <dbReference type="ARBA" id="ARBA00022692"/>
    </source>
</evidence>
<evidence type="ECO:0000313" key="14">
    <source>
        <dbReference type="EMBL" id="RZF36224.1"/>
    </source>
</evidence>
<dbReference type="OrthoDB" id="6021021at2759"/>
<evidence type="ECO:0000256" key="8">
    <source>
        <dbReference type="ARBA" id="ARBA00023065"/>
    </source>
</evidence>
<evidence type="ECO:0000256" key="3">
    <source>
        <dbReference type="ARBA" id="ARBA00022448"/>
    </source>
</evidence>
<keyword evidence="10 12" id="KW-0739">Sodium transport</keyword>
<evidence type="ECO:0000256" key="10">
    <source>
        <dbReference type="ARBA" id="ARBA00023201"/>
    </source>
</evidence>
<evidence type="ECO:0000256" key="13">
    <source>
        <dbReference type="SAM" id="Phobius"/>
    </source>
</evidence>
<dbReference type="PANTHER" id="PTHR11690">
    <property type="entry name" value="AMILORIDE-SENSITIVE SODIUM CHANNEL-RELATED"/>
    <property type="match status" value="1"/>
</dbReference>
<dbReference type="GO" id="GO:0015280">
    <property type="term" value="F:ligand-gated sodium channel activity"/>
    <property type="evidence" value="ECO:0007669"/>
    <property type="project" value="TreeGrafter"/>
</dbReference>
<dbReference type="InParanoid" id="A0A482WRQ4"/>
<evidence type="ECO:0000256" key="9">
    <source>
        <dbReference type="ARBA" id="ARBA00023136"/>
    </source>
</evidence>
<dbReference type="EMBL" id="QKKF02026813">
    <property type="protein sequence ID" value="RZF36224.1"/>
    <property type="molecule type" value="Genomic_DNA"/>
</dbReference>
<keyword evidence="6 13" id="KW-1133">Transmembrane helix</keyword>
<evidence type="ECO:0000256" key="6">
    <source>
        <dbReference type="ARBA" id="ARBA00022989"/>
    </source>
</evidence>
<keyword evidence="5 12" id="KW-0812">Transmembrane</keyword>
<comment type="similarity">
    <text evidence="2 12">Belongs to the amiloride-sensitive sodium channel (TC 1.A.6) family.</text>
</comment>
<keyword evidence="4 12" id="KW-0894">Sodium channel</keyword>
<dbReference type="Gene3D" id="1.10.287.770">
    <property type="entry name" value="YojJ-like"/>
    <property type="match status" value="1"/>
</dbReference>
<dbReference type="InterPro" id="IPR001873">
    <property type="entry name" value="ENaC"/>
</dbReference>
<evidence type="ECO:0000256" key="4">
    <source>
        <dbReference type="ARBA" id="ARBA00022461"/>
    </source>
</evidence>
<feature type="transmembrane region" description="Helical" evidence="13">
    <location>
        <begin position="438"/>
        <end position="460"/>
    </location>
</feature>
<evidence type="ECO:0000313" key="15">
    <source>
        <dbReference type="Proteomes" id="UP000291343"/>
    </source>
</evidence>
<dbReference type="Proteomes" id="UP000291343">
    <property type="component" value="Unassembled WGS sequence"/>
</dbReference>
<dbReference type="PRINTS" id="PR01078">
    <property type="entry name" value="AMINACHANNEL"/>
</dbReference>